<dbReference type="SUPFAM" id="SSF52467">
    <property type="entry name" value="DHS-like NAD/FAD-binding domain"/>
    <property type="match status" value="1"/>
</dbReference>
<gene>
    <name evidence="1" type="ORF">L0664_06890</name>
</gene>
<evidence type="ECO:0000313" key="2">
    <source>
        <dbReference type="Proteomes" id="UP001200557"/>
    </source>
</evidence>
<keyword evidence="2" id="KW-1185">Reference proteome</keyword>
<dbReference type="InterPro" id="IPR029035">
    <property type="entry name" value="DHS-like_NAD/FAD-binding_dom"/>
</dbReference>
<dbReference type="EMBL" id="JAKGAQ010000002">
    <property type="protein sequence ID" value="MCF2870788.1"/>
    <property type="molecule type" value="Genomic_DNA"/>
</dbReference>
<name>A0ABS9CU65_9RHOB</name>
<evidence type="ECO:0008006" key="3">
    <source>
        <dbReference type="Google" id="ProtNLM"/>
    </source>
</evidence>
<comment type="caution">
    <text evidence="1">The sequence shown here is derived from an EMBL/GenBank/DDBJ whole genome shotgun (WGS) entry which is preliminary data.</text>
</comment>
<protein>
    <recommendedName>
        <fullName evidence="3">Deacetylase sirtuin-type domain-containing protein</fullName>
    </recommendedName>
</protein>
<proteinExistence type="predicted"/>
<dbReference type="Proteomes" id="UP001200557">
    <property type="component" value="Unassembled WGS sequence"/>
</dbReference>
<sequence length="388" mass="43713">MDSFSMTAKRPFEAEHVLIVGAGASFNAGLPLASDFTDRLTDTKRLSLDGPSVAQVRYIKTFVKRVFAEDIDIDAGSWPEIEDIFTLIDLSANTGHHLGKDYAPRDLRVVRRAILVRLIRMFEQSARKKRRNPDAKWSNLEDLFSRFCFEECAVLSMNWDTVFEEGLLRTQGVESIEYGCNALSAKFCKDSLKETKRSGDTLHIVKPHGSVNWLYCDNCRATFWVGGESSSKIARALFQPADWDAIGVGPRGKRHVCIQPKCPYCSAKSLGTRFATFSYKKALDFPMFTASWTTAEKRLAEATNWIFFGYSLPAADFEFKAMLKRIQLTENIRPKITVITGGDDAESTITRYKNFFGHKARERSYFKDGLDCGALAHLETLGVLQGGW</sequence>
<evidence type="ECO:0000313" key="1">
    <source>
        <dbReference type="EMBL" id="MCF2870788.1"/>
    </source>
</evidence>
<reference evidence="1 2" key="1">
    <citation type="submission" date="2022-01" db="EMBL/GenBank/DDBJ databases">
        <title>Octadecabacter sp. nov., isolated from a marine alga.</title>
        <authorList>
            <person name="Jin M.S."/>
            <person name="Kim H.M."/>
            <person name="Han D.M."/>
            <person name="Jung J.J."/>
            <person name="Jeon C.O."/>
        </authorList>
    </citation>
    <scope>NUCLEOTIDE SEQUENCE [LARGE SCALE GENOMIC DNA]</scope>
    <source>
        <strain evidence="1 2">G9-8</strain>
    </source>
</reference>
<dbReference type="RefSeq" id="WP_235224919.1">
    <property type="nucleotide sequence ID" value="NZ_JAKGAQ010000002.1"/>
</dbReference>
<accession>A0ABS9CU65</accession>
<organism evidence="1 2">
    <name type="scientific">Octadecabacter dasysiphoniae</name>
    <dbReference type="NCBI Taxonomy" id="2909341"/>
    <lineage>
        <taxon>Bacteria</taxon>
        <taxon>Pseudomonadati</taxon>
        <taxon>Pseudomonadota</taxon>
        <taxon>Alphaproteobacteria</taxon>
        <taxon>Rhodobacterales</taxon>
        <taxon>Roseobacteraceae</taxon>
        <taxon>Octadecabacter</taxon>
    </lineage>
</organism>